<evidence type="ECO:0000256" key="6">
    <source>
        <dbReference type="ARBA" id="ARBA00022741"/>
    </source>
</evidence>
<feature type="signal peptide" evidence="8">
    <location>
        <begin position="1"/>
        <end position="26"/>
    </location>
</feature>
<feature type="chain" id="PRO_5005393126" description="5'-nucleotidase" evidence="8">
    <location>
        <begin position="27"/>
        <end position="576"/>
    </location>
</feature>
<evidence type="ECO:0000256" key="3">
    <source>
        <dbReference type="ARBA" id="ARBA00012643"/>
    </source>
</evidence>
<protein>
    <recommendedName>
        <fullName evidence="3">5'-nucleotidase</fullName>
        <ecNumber evidence="3">3.1.3.5</ecNumber>
    </recommendedName>
</protein>
<dbReference type="CDD" id="cd07409">
    <property type="entry name" value="MPP_CD73_N"/>
    <property type="match status" value="1"/>
</dbReference>
<dbReference type="InterPro" id="IPR006146">
    <property type="entry name" value="5'-Nucleotdase_CS"/>
</dbReference>
<feature type="domain" description="5'-Nucleotidase C-terminal" evidence="10">
    <location>
        <begin position="358"/>
        <end position="510"/>
    </location>
</feature>
<proteinExistence type="inferred from homology"/>
<dbReference type="GO" id="GO:0006196">
    <property type="term" value="P:AMP catabolic process"/>
    <property type="evidence" value="ECO:0007669"/>
    <property type="project" value="TreeGrafter"/>
</dbReference>
<dbReference type="GO" id="GO:0008253">
    <property type="term" value="F:5'-nucleotidase activity"/>
    <property type="evidence" value="ECO:0007669"/>
    <property type="project" value="UniProtKB-EC"/>
</dbReference>
<comment type="catalytic activity">
    <reaction evidence="1">
        <text>a ribonucleoside 5'-phosphate + H2O = a ribonucleoside + phosphate</text>
        <dbReference type="Rhea" id="RHEA:12484"/>
        <dbReference type="ChEBI" id="CHEBI:15377"/>
        <dbReference type="ChEBI" id="CHEBI:18254"/>
        <dbReference type="ChEBI" id="CHEBI:43474"/>
        <dbReference type="ChEBI" id="CHEBI:58043"/>
        <dbReference type="EC" id="3.1.3.5"/>
    </reaction>
</comment>
<keyword evidence="5 8" id="KW-0732">Signal</keyword>
<dbReference type="PANTHER" id="PTHR11575">
    <property type="entry name" value="5'-NUCLEOTIDASE-RELATED"/>
    <property type="match status" value="1"/>
</dbReference>
<dbReference type="GO" id="GO:0000166">
    <property type="term" value="F:nucleotide binding"/>
    <property type="evidence" value="ECO:0007669"/>
    <property type="project" value="UniProtKB-KW"/>
</dbReference>
<evidence type="ECO:0000259" key="9">
    <source>
        <dbReference type="Pfam" id="PF00149"/>
    </source>
</evidence>
<evidence type="ECO:0000313" key="11">
    <source>
        <dbReference type="EMBL" id="CDW42257.1"/>
    </source>
</evidence>
<dbReference type="OrthoDB" id="7722975at2759"/>
<reference evidence="11" key="1">
    <citation type="submission" date="2014-05" db="EMBL/GenBank/DDBJ databases">
        <authorList>
            <person name="Chronopoulou M."/>
        </authorList>
    </citation>
    <scope>NUCLEOTIDE SEQUENCE</scope>
    <source>
        <tissue evidence="11">Whole organism</tissue>
    </source>
</reference>
<dbReference type="InterPro" id="IPR029052">
    <property type="entry name" value="Metallo-depent_PP-like"/>
</dbReference>
<dbReference type="GO" id="GO:0046872">
    <property type="term" value="F:metal ion binding"/>
    <property type="evidence" value="ECO:0007669"/>
    <property type="project" value="UniProtKB-KW"/>
</dbReference>
<dbReference type="Pfam" id="PF02872">
    <property type="entry name" value="5_nucleotid_C"/>
    <property type="match status" value="1"/>
</dbReference>
<dbReference type="GO" id="GO:0005886">
    <property type="term" value="C:plasma membrane"/>
    <property type="evidence" value="ECO:0007669"/>
    <property type="project" value="TreeGrafter"/>
</dbReference>
<keyword evidence="4" id="KW-0479">Metal-binding</keyword>
<dbReference type="FunFam" id="3.60.21.10:FF:000020">
    <property type="entry name" value="NT5E isoform 4"/>
    <property type="match status" value="1"/>
</dbReference>
<dbReference type="InterPro" id="IPR008334">
    <property type="entry name" value="5'-Nucleotdase_C"/>
</dbReference>
<name>A0A0K2UWI7_LEPSM</name>
<dbReference type="PROSITE" id="PS00786">
    <property type="entry name" value="5_NUCLEOTIDASE_2"/>
    <property type="match status" value="1"/>
</dbReference>
<comment type="similarity">
    <text evidence="2 8">Belongs to the 5'-nucleotidase family.</text>
</comment>
<dbReference type="SUPFAM" id="SSF55816">
    <property type="entry name" value="5'-nucleotidase (syn. UDP-sugar hydrolase), C-terminal domain"/>
    <property type="match status" value="1"/>
</dbReference>
<dbReference type="Gene3D" id="3.90.780.10">
    <property type="entry name" value="5'-Nucleotidase, C-terminal domain"/>
    <property type="match status" value="1"/>
</dbReference>
<dbReference type="PRINTS" id="PR01607">
    <property type="entry name" value="APYRASEFAMLY"/>
</dbReference>
<evidence type="ECO:0000256" key="1">
    <source>
        <dbReference type="ARBA" id="ARBA00000815"/>
    </source>
</evidence>
<accession>A0A0K2UWI7</accession>
<dbReference type="Gene3D" id="3.60.21.10">
    <property type="match status" value="1"/>
</dbReference>
<evidence type="ECO:0000256" key="2">
    <source>
        <dbReference type="ARBA" id="ARBA00006654"/>
    </source>
</evidence>
<organism evidence="11">
    <name type="scientific">Lepeophtheirus salmonis</name>
    <name type="common">Salmon louse</name>
    <name type="synonym">Caligus salmonis</name>
    <dbReference type="NCBI Taxonomy" id="72036"/>
    <lineage>
        <taxon>Eukaryota</taxon>
        <taxon>Metazoa</taxon>
        <taxon>Ecdysozoa</taxon>
        <taxon>Arthropoda</taxon>
        <taxon>Crustacea</taxon>
        <taxon>Multicrustacea</taxon>
        <taxon>Hexanauplia</taxon>
        <taxon>Copepoda</taxon>
        <taxon>Siphonostomatoida</taxon>
        <taxon>Caligidae</taxon>
        <taxon>Lepeophtheirus</taxon>
    </lineage>
</organism>
<evidence type="ECO:0000259" key="10">
    <source>
        <dbReference type="Pfam" id="PF02872"/>
    </source>
</evidence>
<evidence type="ECO:0000256" key="4">
    <source>
        <dbReference type="ARBA" id="ARBA00022723"/>
    </source>
</evidence>
<dbReference type="InterPro" id="IPR006179">
    <property type="entry name" value="5_nucleotidase/apyrase"/>
</dbReference>
<evidence type="ECO:0000256" key="7">
    <source>
        <dbReference type="ARBA" id="ARBA00022801"/>
    </source>
</evidence>
<evidence type="ECO:0000256" key="8">
    <source>
        <dbReference type="RuleBase" id="RU362119"/>
    </source>
</evidence>
<dbReference type="InterPro" id="IPR004843">
    <property type="entry name" value="Calcineurin-like_PHP"/>
</dbReference>
<dbReference type="PANTHER" id="PTHR11575:SF24">
    <property type="entry name" value="5'-NUCLEOTIDASE"/>
    <property type="match status" value="1"/>
</dbReference>
<evidence type="ECO:0000256" key="5">
    <source>
        <dbReference type="ARBA" id="ARBA00022729"/>
    </source>
</evidence>
<feature type="domain" description="Calcineurin-like phosphoesterase" evidence="9">
    <location>
        <begin position="45"/>
        <end position="258"/>
    </location>
</feature>
<dbReference type="InterPro" id="IPR036907">
    <property type="entry name" value="5'-Nucleotdase_C_sf"/>
</dbReference>
<dbReference type="EC" id="3.1.3.5" evidence="3"/>
<dbReference type="Pfam" id="PF00149">
    <property type="entry name" value="Metallophos"/>
    <property type="match status" value="1"/>
</dbReference>
<dbReference type="SUPFAM" id="SSF56300">
    <property type="entry name" value="Metallo-dependent phosphatases"/>
    <property type="match status" value="1"/>
</dbReference>
<dbReference type="EMBL" id="HACA01024896">
    <property type="protein sequence ID" value="CDW42257.1"/>
    <property type="molecule type" value="Transcribed_RNA"/>
</dbReference>
<keyword evidence="6 8" id="KW-0547">Nucleotide-binding</keyword>
<keyword evidence="7 8" id="KW-0378">Hydrolase</keyword>
<dbReference type="AlphaFoldDB" id="A0A0K2UWI7"/>
<sequence length="576" mass="63082">MNTLNVLLTGSNNLLILSCLFGLCSSLSVSRSSSENETSNVSFDILHVNDIHAHFDQLNAINSRCRTESEKCYGGFPRLFESVKSLRGSLNKSLLLNAGDYYEGTMWYTIFKYEPVIEFSNLLNYTAASIGNHEFDDGLEGLKPFIEGANFPILACNIRYKGLESLQFKKSIVDISLGVKIGIIGYVTTETAYSTNSSIPKLLEFLDEVPAIREEAKKLIKEGVKIIIALGHSGYEKDLEIAKKVEEVDLVVGGHSHSFLYPKGETPPLNDHIVGDYPTYVSQSSGKVVPVVQAYCYSKYLGQLKVNFDGNGELLKPVKGSGISKAVVQLLDGKEDPYIENVMKPYKDKLAQYYKTIGSTNVVLARGRMKESNLGDLVADSMVHALKKPDAIAFINDDGIRSIIDKGSITGEDVLSVAPFGNTLDLITINGSSIRTVLENVASKWGNGTYATFLEISSGLKLVYSIKDDNVGQRIVSAKHKCSATNWCDLVDKNDYQIVLPNFLSEGGLESPNFADLMKSKVKGNITDYAALQAYINATSPINQGIEGRITFLENSASSLAFALPLILSTLFSHFL</sequence>